<dbReference type="EMBL" id="PGVD01000037">
    <property type="protein sequence ID" value="PLR95578.1"/>
    <property type="molecule type" value="Genomic_DNA"/>
</dbReference>
<evidence type="ECO:0000313" key="4">
    <source>
        <dbReference type="Proteomes" id="UP000235114"/>
    </source>
</evidence>
<organism evidence="1 3">
    <name type="scientific">Bacillus canaveralius</name>
    <dbReference type="NCBI Taxonomy" id="1403243"/>
    <lineage>
        <taxon>Bacteria</taxon>
        <taxon>Bacillati</taxon>
        <taxon>Bacillota</taxon>
        <taxon>Bacilli</taxon>
        <taxon>Bacillales</taxon>
        <taxon>Bacillaceae</taxon>
        <taxon>Bacillus</taxon>
    </lineage>
</organism>
<evidence type="ECO:0000313" key="1">
    <source>
        <dbReference type="EMBL" id="PLR82407.1"/>
    </source>
</evidence>
<proteinExistence type="predicted"/>
<dbReference type="EMBL" id="PGVA01000026">
    <property type="protein sequence ID" value="PLR82407.1"/>
    <property type="molecule type" value="Genomic_DNA"/>
</dbReference>
<dbReference type="AlphaFoldDB" id="A0A2N5GL88"/>
<name>A0A2N5GL88_9BACI</name>
<protein>
    <submittedName>
        <fullName evidence="1">Uncharacterized protein</fullName>
    </submittedName>
</protein>
<accession>A0A2N5GL88</accession>
<dbReference type="OrthoDB" id="1726239at2"/>
<sequence length="77" mass="9447">MKQMDFSDLNRSIDEKKSDVERNLLRTTSSERKIRTRPRDEEEAKILDKLCIQRWKKAESEGKIKYISDRVWYYEFD</sequence>
<dbReference type="Proteomes" id="UP000234951">
    <property type="component" value="Unassembled WGS sequence"/>
</dbReference>
<reference evidence="2 4" key="2">
    <citation type="submission" date="2017-12" db="EMBL/GenBank/DDBJ databases">
        <title>Comparative Functional Genomics of Dry Heat Resistant strains isolated from the Viking Spacecraft.</title>
        <authorList>
            <person name="Seuylemezian A."/>
            <person name="Cooper K."/>
            <person name="Vaishampayan P."/>
        </authorList>
    </citation>
    <scope>NUCLEOTIDE SEQUENCE [LARGE SCALE GENOMIC DNA]</scope>
    <source>
        <strain evidence="2 4">ATCC 29669</strain>
    </source>
</reference>
<comment type="caution">
    <text evidence="1">The sequence shown here is derived from an EMBL/GenBank/DDBJ whole genome shotgun (WGS) entry which is preliminary data.</text>
</comment>
<dbReference type="Proteomes" id="UP000235114">
    <property type="component" value="Unassembled WGS sequence"/>
</dbReference>
<reference evidence="1 3" key="1">
    <citation type="submission" date="2017-11" db="EMBL/GenBank/DDBJ databases">
        <title>Comparitive Functional Genomics of Dry Heat Resistant strains isolated from the Viking Spacecraft.</title>
        <authorList>
            <person name="Seuylemezian A."/>
            <person name="Cooper K."/>
            <person name="Vaishampayan P."/>
        </authorList>
    </citation>
    <scope>NUCLEOTIDE SEQUENCE [LARGE SCALE GENOMIC DNA]</scope>
    <source>
        <strain evidence="1 3">M4.6</strain>
    </source>
</reference>
<evidence type="ECO:0000313" key="3">
    <source>
        <dbReference type="Proteomes" id="UP000234951"/>
    </source>
</evidence>
<gene>
    <name evidence="1" type="ORF">CU635_11375</name>
    <name evidence="2" type="ORF">CVD25_13710</name>
</gene>
<keyword evidence="4" id="KW-1185">Reference proteome</keyword>
<evidence type="ECO:0000313" key="2">
    <source>
        <dbReference type="EMBL" id="PLR95578.1"/>
    </source>
</evidence>